<protein>
    <submittedName>
        <fullName evidence="2">Uncharacterized protein</fullName>
    </submittedName>
</protein>
<feature type="region of interest" description="Disordered" evidence="1">
    <location>
        <begin position="58"/>
        <end position="107"/>
    </location>
</feature>
<sequence length="107" mass="11981">MSATKHDRTQHKRGNHERKTLHYRPITLVNLFSVKSGETLIHPTTLLIYSILSVETEAGASTDPVSDARGRAPEETLTQEENLLKEKSQRLDIHPRKTVPCGTQPAV</sequence>
<accession>A0AA40I2C7</accession>
<name>A0AA40I2C7_CNENI</name>
<dbReference type="EMBL" id="JAULJE010000006">
    <property type="protein sequence ID" value="KAK1341725.1"/>
    <property type="molecule type" value="Genomic_DNA"/>
</dbReference>
<feature type="compositionally biased region" description="Basic residues" evidence="1">
    <location>
        <begin position="8"/>
        <end position="20"/>
    </location>
</feature>
<proteinExistence type="predicted"/>
<dbReference type="Proteomes" id="UP001177744">
    <property type="component" value="Unassembled WGS sequence"/>
</dbReference>
<feature type="region of interest" description="Disordered" evidence="1">
    <location>
        <begin position="1"/>
        <end position="20"/>
    </location>
</feature>
<organism evidence="2 3">
    <name type="scientific">Cnephaeus nilssonii</name>
    <name type="common">Northern bat</name>
    <name type="synonym">Eptesicus nilssonii</name>
    <dbReference type="NCBI Taxonomy" id="3371016"/>
    <lineage>
        <taxon>Eukaryota</taxon>
        <taxon>Metazoa</taxon>
        <taxon>Chordata</taxon>
        <taxon>Craniata</taxon>
        <taxon>Vertebrata</taxon>
        <taxon>Euteleostomi</taxon>
        <taxon>Mammalia</taxon>
        <taxon>Eutheria</taxon>
        <taxon>Laurasiatheria</taxon>
        <taxon>Chiroptera</taxon>
        <taxon>Yangochiroptera</taxon>
        <taxon>Vespertilionidae</taxon>
        <taxon>Cnephaeus</taxon>
    </lineage>
</organism>
<feature type="compositionally biased region" description="Basic and acidic residues" evidence="1">
    <location>
        <begin position="82"/>
        <end position="95"/>
    </location>
</feature>
<evidence type="ECO:0000313" key="3">
    <source>
        <dbReference type="Proteomes" id="UP001177744"/>
    </source>
</evidence>
<evidence type="ECO:0000313" key="2">
    <source>
        <dbReference type="EMBL" id="KAK1341725.1"/>
    </source>
</evidence>
<reference evidence="2" key="1">
    <citation type="submission" date="2023-06" db="EMBL/GenBank/DDBJ databases">
        <title>Reference genome for the Northern bat (Eptesicus nilssonii), a most northern bat species.</title>
        <authorList>
            <person name="Laine V.N."/>
            <person name="Pulliainen A.T."/>
            <person name="Lilley T.M."/>
        </authorList>
    </citation>
    <scope>NUCLEOTIDE SEQUENCE</scope>
    <source>
        <strain evidence="2">BLF_Eptnil</strain>
        <tissue evidence="2">Kidney</tissue>
    </source>
</reference>
<keyword evidence="3" id="KW-1185">Reference proteome</keyword>
<evidence type="ECO:0000256" key="1">
    <source>
        <dbReference type="SAM" id="MobiDB-lite"/>
    </source>
</evidence>
<comment type="caution">
    <text evidence="2">The sequence shown here is derived from an EMBL/GenBank/DDBJ whole genome shotgun (WGS) entry which is preliminary data.</text>
</comment>
<dbReference type="AlphaFoldDB" id="A0AA40I2C7"/>
<gene>
    <name evidence="2" type="ORF">QTO34_016473</name>
</gene>